<keyword evidence="3" id="KW-1185">Reference proteome</keyword>
<dbReference type="EMBL" id="OBEJ01000002">
    <property type="protein sequence ID" value="SNZ11934.1"/>
    <property type="molecule type" value="Genomic_DNA"/>
</dbReference>
<accession>A0A285NQY3</accession>
<evidence type="ECO:0000256" key="1">
    <source>
        <dbReference type="SAM" id="MobiDB-lite"/>
    </source>
</evidence>
<sequence length="33" mass="3355">MPDNLHTIQHHEAGPSSEFPAASGSATGSEGHP</sequence>
<gene>
    <name evidence="2" type="ORF">SAMN06269185_1433</name>
</gene>
<feature type="compositionally biased region" description="Polar residues" evidence="1">
    <location>
        <begin position="24"/>
        <end position="33"/>
    </location>
</feature>
<dbReference type="Proteomes" id="UP000219453">
    <property type="component" value="Unassembled WGS sequence"/>
</dbReference>
<name>A0A285NQY3_NATPI</name>
<dbReference type="AlphaFoldDB" id="A0A285NQY3"/>
<evidence type="ECO:0000313" key="3">
    <source>
        <dbReference type="Proteomes" id="UP000219453"/>
    </source>
</evidence>
<reference evidence="2 3" key="1">
    <citation type="submission" date="2017-09" db="EMBL/GenBank/DDBJ databases">
        <authorList>
            <person name="Ehlers B."/>
            <person name="Leendertz F.H."/>
        </authorList>
    </citation>
    <scope>NUCLEOTIDE SEQUENCE [LARGE SCALE GENOMIC DNA]</scope>
    <source>
        <strain evidence="2 3">DSM 27208</strain>
    </source>
</reference>
<evidence type="ECO:0000313" key="2">
    <source>
        <dbReference type="EMBL" id="SNZ11934.1"/>
    </source>
</evidence>
<feature type="region of interest" description="Disordered" evidence="1">
    <location>
        <begin position="1"/>
        <end position="33"/>
    </location>
</feature>
<protein>
    <submittedName>
        <fullName evidence="2">Uncharacterized protein</fullName>
    </submittedName>
</protein>
<organism evidence="2 3">
    <name type="scientific">Natronoarchaeum philippinense</name>
    <dbReference type="NCBI Taxonomy" id="558529"/>
    <lineage>
        <taxon>Archaea</taxon>
        <taxon>Methanobacteriati</taxon>
        <taxon>Methanobacteriota</taxon>
        <taxon>Stenosarchaea group</taxon>
        <taxon>Halobacteria</taxon>
        <taxon>Halobacteriales</taxon>
        <taxon>Natronoarchaeaceae</taxon>
    </lineage>
</organism>
<proteinExistence type="predicted"/>